<accession>G2XWV8</accession>
<gene>
    <name evidence="2" type="ORF">BofuT4_P051350.1</name>
</gene>
<dbReference type="HOGENOM" id="CLU_1906430_0_0_1"/>
<dbReference type="EMBL" id="FQ790273">
    <property type="protein sequence ID" value="CCD33945.1"/>
    <property type="molecule type" value="Genomic_DNA"/>
</dbReference>
<reference evidence="3" key="1">
    <citation type="journal article" date="2011" name="PLoS Genet.">
        <title>Genomic analysis of the necrotrophic fungal pathogens Sclerotinia sclerotiorum and Botrytis cinerea.</title>
        <authorList>
            <person name="Amselem J."/>
            <person name="Cuomo C.A."/>
            <person name="van Kan J.A."/>
            <person name="Viaud M."/>
            <person name="Benito E.P."/>
            <person name="Couloux A."/>
            <person name="Coutinho P.M."/>
            <person name="de Vries R.P."/>
            <person name="Dyer P.S."/>
            <person name="Fillinger S."/>
            <person name="Fournier E."/>
            <person name="Gout L."/>
            <person name="Hahn M."/>
            <person name="Kohn L."/>
            <person name="Lapalu N."/>
            <person name="Plummer K.M."/>
            <person name="Pradier J.M."/>
            <person name="Quevillon E."/>
            <person name="Sharon A."/>
            <person name="Simon A."/>
            <person name="ten Have A."/>
            <person name="Tudzynski B."/>
            <person name="Tudzynski P."/>
            <person name="Wincker P."/>
            <person name="Andrew M."/>
            <person name="Anthouard V."/>
            <person name="Beever R.E."/>
            <person name="Beffa R."/>
            <person name="Benoit I."/>
            <person name="Bouzid O."/>
            <person name="Brault B."/>
            <person name="Chen Z."/>
            <person name="Choquer M."/>
            <person name="Collemare J."/>
            <person name="Cotton P."/>
            <person name="Danchin E.G."/>
            <person name="Da Silva C."/>
            <person name="Gautier A."/>
            <person name="Giraud C."/>
            <person name="Giraud T."/>
            <person name="Gonzalez C."/>
            <person name="Grossetete S."/>
            <person name="Guldener U."/>
            <person name="Henrissat B."/>
            <person name="Howlett B.J."/>
            <person name="Kodira C."/>
            <person name="Kretschmer M."/>
            <person name="Lappartient A."/>
            <person name="Leroch M."/>
            <person name="Levis C."/>
            <person name="Mauceli E."/>
            <person name="Neuveglise C."/>
            <person name="Oeser B."/>
            <person name="Pearson M."/>
            <person name="Poulain J."/>
            <person name="Poussereau N."/>
            <person name="Quesneville H."/>
            <person name="Rascle C."/>
            <person name="Schumacher J."/>
            <person name="Segurens B."/>
            <person name="Sexton A."/>
            <person name="Silva E."/>
            <person name="Sirven C."/>
            <person name="Soanes D.M."/>
            <person name="Talbot N.J."/>
            <person name="Templeton M."/>
            <person name="Yandava C."/>
            <person name="Yarden O."/>
            <person name="Zeng Q."/>
            <person name="Rollins J.A."/>
            <person name="Lebrun M.H."/>
            <person name="Dickman M."/>
        </authorList>
    </citation>
    <scope>NUCLEOTIDE SEQUENCE [LARGE SCALE GENOMIC DNA]</scope>
    <source>
        <strain evidence="3">T4</strain>
    </source>
</reference>
<proteinExistence type="predicted"/>
<sequence>MDALISLSDLLKSRAGTSIEIFNFVFKFEAGALAPLTTSILITLTLELETTLAPPLAPPSSPTVPQIISGSTWGRRPRSLVQCTSLWNPLESTTSPVTTGEPEEPETYLNIPNTTFSRRTRSGAGTIAADRGK</sequence>
<dbReference type="AlphaFoldDB" id="G2XWV8"/>
<dbReference type="Proteomes" id="UP000008177">
    <property type="component" value="Unplaced contigs"/>
</dbReference>
<feature type="compositionally biased region" description="Low complexity" evidence="1">
    <location>
        <begin position="91"/>
        <end position="100"/>
    </location>
</feature>
<evidence type="ECO:0000313" key="3">
    <source>
        <dbReference type="Proteomes" id="UP000008177"/>
    </source>
</evidence>
<dbReference type="InParanoid" id="G2XWV8"/>
<evidence type="ECO:0000256" key="1">
    <source>
        <dbReference type="SAM" id="MobiDB-lite"/>
    </source>
</evidence>
<organism evidence="2 3">
    <name type="scientific">Botryotinia fuckeliana (strain T4)</name>
    <name type="common">Noble rot fungus</name>
    <name type="synonym">Botrytis cinerea</name>
    <dbReference type="NCBI Taxonomy" id="999810"/>
    <lineage>
        <taxon>Eukaryota</taxon>
        <taxon>Fungi</taxon>
        <taxon>Dikarya</taxon>
        <taxon>Ascomycota</taxon>
        <taxon>Pezizomycotina</taxon>
        <taxon>Leotiomycetes</taxon>
        <taxon>Helotiales</taxon>
        <taxon>Sclerotiniaceae</taxon>
        <taxon>Botrytis</taxon>
    </lineage>
</organism>
<evidence type="ECO:0000313" key="2">
    <source>
        <dbReference type="EMBL" id="CCD33945.1"/>
    </source>
</evidence>
<protein>
    <submittedName>
        <fullName evidence="2">Uncharacterized protein</fullName>
    </submittedName>
</protein>
<name>G2XWV8_BOTF4</name>
<feature type="region of interest" description="Disordered" evidence="1">
    <location>
        <begin position="91"/>
        <end position="133"/>
    </location>
</feature>